<proteinExistence type="predicted"/>
<dbReference type="PANTHER" id="PTHR31902:SF22">
    <property type="entry name" value="SLL1203 PROTEIN"/>
    <property type="match status" value="1"/>
</dbReference>
<dbReference type="Proteomes" id="UP000191901">
    <property type="component" value="Chromosome"/>
</dbReference>
<dbReference type="CDD" id="cd03062">
    <property type="entry name" value="TRX_Fd_Sucrase"/>
    <property type="match status" value="1"/>
</dbReference>
<dbReference type="OrthoDB" id="3399139at2"/>
<dbReference type="Gene3D" id="3.40.30.10">
    <property type="entry name" value="Glutaredoxin"/>
    <property type="match status" value="1"/>
</dbReference>
<dbReference type="RefSeq" id="WP_080811015.1">
    <property type="nucleotide sequence ID" value="NZ_CP021983.2"/>
</dbReference>
<dbReference type="PIRSF" id="PIRSF035042">
    <property type="entry name" value="UCP035042_thirdx"/>
    <property type="match status" value="1"/>
</dbReference>
<organism evidence="1 2">
    <name type="scientific">Halomicronema hongdechloris C2206</name>
    <dbReference type="NCBI Taxonomy" id="1641165"/>
    <lineage>
        <taxon>Bacteria</taxon>
        <taxon>Bacillati</taxon>
        <taxon>Cyanobacteriota</taxon>
        <taxon>Cyanophyceae</taxon>
        <taxon>Nodosilineales</taxon>
        <taxon>Nodosilineaceae</taxon>
        <taxon>Halomicronema</taxon>
    </lineage>
</organism>
<dbReference type="KEGG" id="hhg:XM38_036100"/>
<dbReference type="AlphaFoldDB" id="A0A1Z3HQX5"/>
<protein>
    <recommendedName>
        <fullName evidence="3">Sucrase ferredoxin</fullName>
    </recommendedName>
</protein>
<sequence>MLTQETLADCRFCSQVSKAVGEDPIGTARTVDCWLVLELAQPWTETLFQEDPRITPLIQLFKQLFMKHGVLMSPVLIAPDSDYSQPGQTRVMFYRRPRTQFAQFDKQEFVVPDADLPRLATALMKNVMRQPDELSGFQRYRQDTAHVRDMMVCTHGNVDAACARFGHPIYKMLRNGYAAQSDGTLRVWRCSHFGGHKFAPTLIDLPDGRYWGHLEPEILDVLVHRQGDVSQLRSHYRGWSGLSKFEQIAEREIWLQQGWEWLSCHKSGKTLGKGLRGIKRYLYPVLRWVPLKRVQAFLQQWTNDATWAEVRIEFTNAAQNTSGAYHARVEVCGEVMTAAKSPKKGEAMQLKAAAQVSDQSPTEKVGVLYLRWVNSQLL</sequence>
<dbReference type="PANTHER" id="PTHR31902">
    <property type="entry name" value="ACTIN PATCHES DISTAL PROTEIN 1"/>
    <property type="match status" value="1"/>
</dbReference>
<name>A0A1Z3HQX5_9CYAN</name>
<dbReference type="InterPro" id="IPR010350">
    <property type="entry name" value="Aim32/Apd1-like_bac"/>
</dbReference>
<gene>
    <name evidence="1" type="ORF">XM38_036100</name>
</gene>
<evidence type="ECO:0000313" key="1">
    <source>
        <dbReference type="EMBL" id="ASC72652.1"/>
    </source>
</evidence>
<dbReference type="EMBL" id="CP021983">
    <property type="protein sequence ID" value="ASC72652.1"/>
    <property type="molecule type" value="Genomic_DNA"/>
</dbReference>
<dbReference type="STRING" id="1641165.XM38_16410"/>
<dbReference type="InterPro" id="IPR009737">
    <property type="entry name" value="Aim32/Apd1-like"/>
</dbReference>
<dbReference type="InterPro" id="IPR036249">
    <property type="entry name" value="Thioredoxin-like_sf"/>
</dbReference>
<evidence type="ECO:0000313" key="2">
    <source>
        <dbReference type="Proteomes" id="UP000191901"/>
    </source>
</evidence>
<dbReference type="Pfam" id="PF06999">
    <property type="entry name" value="Suc_Fer-like"/>
    <property type="match status" value="1"/>
</dbReference>
<evidence type="ECO:0008006" key="3">
    <source>
        <dbReference type="Google" id="ProtNLM"/>
    </source>
</evidence>
<keyword evidence="2" id="KW-1185">Reference proteome</keyword>
<dbReference type="SUPFAM" id="SSF52833">
    <property type="entry name" value="Thioredoxin-like"/>
    <property type="match status" value="1"/>
</dbReference>
<accession>A0A1Z3HQX5</accession>
<reference evidence="1 2" key="1">
    <citation type="journal article" date="2016" name="Biochim. Biophys. Acta">
        <title>Characterization of red-shifted phycobilisomes isolated from the chlorophyll f-containing cyanobacterium Halomicronema hongdechloris.</title>
        <authorList>
            <person name="Li Y."/>
            <person name="Lin Y."/>
            <person name="Garvey C.J."/>
            <person name="Birch D."/>
            <person name="Corkery R.W."/>
            <person name="Loughlin P.C."/>
            <person name="Scheer H."/>
            <person name="Willows R.D."/>
            <person name="Chen M."/>
        </authorList>
    </citation>
    <scope>NUCLEOTIDE SEQUENCE [LARGE SCALE GENOMIC DNA]</scope>
    <source>
        <strain evidence="1 2">C2206</strain>
    </source>
</reference>